<keyword evidence="2" id="KW-0732">Signal</keyword>
<evidence type="ECO:0000313" key="5">
    <source>
        <dbReference type="Proteomes" id="UP001321477"/>
    </source>
</evidence>
<dbReference type="RefSeq" id="WP_234661171.1">
    <property type="nucleotide sequence ID" value="NZ_AP027734.1"/>
</dbReference>
<evidence type="ECO:0000313" key="4">
    <source>
        <dbReference type="EMBL" id="BDZ53831.1"/>
    </source>
</evidence>
<dbReference type="SMART" id="SM00754">
    <property type="entry name" value="CHRD"/>
    <property type="match status" value="1"/>
</dbReference>
<dbReference type="InterPro" id="IPR010895">
    <property type="entry name" value="CHRD"/>
</dbReference>
<dbReference type="PROSITE" id="PS50933">
    <property type="entry name" value="CHRD"/>
    <property type="match status" value="1"/>
</dbReference>
<accession>A0ABN6Y9H1</accession>
<dbReference type="EMBL" id="AP027734">
    <property type="protein sequence ID" value="BDZ53831.1"/>
    <property type="molecule type" value="Genomic_DNA"/>
</dbReference>
<organism evidence="4 5">
    <name type="scientific">Agromyces marinus</name>
    <dbReference type="NCBI Taxonomy" id="1389020"/>
    <lineage>
        <taxon>Bacteria</taxon>
        <taxon>Bacillati</taxon>
        <taxon>Actinomycetota</taxon>
        <taxon>Actinomycetes</taxon>
        <taxon>Micrococcales</taxon>
        <taxon>Microbacteriaceae</taxon>
        <taxon>Agromyces</taxon>
    </lineage>
</organism>
<dbReference type="Pfam" id="PF07452">
    <property type="entry name" value="CHRD"/>
    <property type="match status" value="1"/>
</dbReference>
<protein>
    <submittedName>
        <fullName evidence="4">CHRD domain-containing protein</fullName>
    </submittedName>
</protein>
<reference evidence="5" key="1">
    <citation type="journal article" date="2019" name="Int. J. Syst. Evol. Microbiol.">
        <title>The Global Catalogue of Microorganisms (GCM) 10K type strain sequencing project: providing services to taxonomists for standard genome sequencing and annotation.</title>
        <authorList>
            <consortium name="The Broad Institute Genomics Platform"/>
            <consortium name="The Broad Institute Genome Sequencing Center for Infectious Disease"/>
            <person name="Wu L."/>
            <person name="Ma J."/>
        </authorList>
    </citation>
    <scope>NUCLEOTIDE SEQUENCE [LARGE SCALE GENOMIC DNA]</scope>
    <source>
        <strain evidence="5">NBRC 109019</strain>
    </source>
</reference>
<keyword evidence="5" id="KW-1185">Reference proteome</keyword>
<gene>
    <name evidence="4" type="ORF">GCM10025870_09040</name>
</gene>
<feature type="region of interest" description="Disordered" evidence="1">
    <location>
        <begin position="151"/>
        <end position="171"/>
    </location>
</feature>
<evidence type="ECO:0000256" key="2">
    <source>
        <dbReference type="SAM" id="SignalP"/>
    </source>
</evidence>
<feature type="signal peptide" evidence="2">
    <location>
        <begin position="1"/>
        <end position="26"/>
    </location>
</feature>
<sequence length="171" mass="16901">MHIARMLSVVALAAAASLAPAAAAQASDTTYVAQLSASQEVPTNDSLARGATVLKVVDGGESIEFRLIVANLRNPVAAHIHAAPAGANGPVVAFLHGPGAPGSGRTSGVLSTGTITSADLVGPLAGQSLDALIDLLETGGAYVNVHTNDGVAPATGEPGDIPSGEIRGQIR</sequence>
<evidence type="ECO:0000256" key="1">
    <source>
        <dbReference type="SAM" id="MobiDB-lite"/>
    </source>
</evidence>
<feature type="chain" id="PRO_5046138237" evidence="2">
    <location>
        <begin position="27"/>
        <end position="171"/>
    </location>
</feature>
<proteinExistence type="predicted"/>
<dbReference type="Proteomes" id="UP001321477">
    <property type="component" value="Chromosome"/>
</dbReference>
<name>A0ABN6Y9H1_9MICO</name>
<evidence type="ECO:0000259" key="3">
    <source>
        <dbReference type="PROSITE" id="PS50933"/>
    </source>
</evidence>
<feature type="domain" description="CHRD" evidence="3">
    <location>
        <begin position="27"/>
        <end position="171"/>
    </location>
</feature>